<evidence type="ECO:0000313" key="3">
    <source>
        <dbReference type="Proteomes" id="UP000283509"/>
    </source>
</evidence>
<name>A0A3R7ME09_PENVA</name>
<evidence type="ECO:0000256" key="1">
    <source>
        <dbReference type="SAM" id="Phobius"/>
    </source>
</evidence>
<feature type="transmembrane region" description="Helical" evidence="1">
    <location>
        <begin position="318"/>
        <end position="339"/>
    </location>
</feature>
<reference evidence="2 3" key="2">
    <citation type="submission" date="2019-01" db="EMBL/GenBank/DDBJ databases">
        <title>The decoding of complex shrimp genome reveals the adaptation for benthos swimmer, frequently molting mechanism and breeding impact on genome.</title>
        <authorList>
            <person name="Sun Y."/>
            <person name="Gao Y."/>
            <person name="Yu Y."/>
        </authorList>
    </citation>
    <scope>NUCLEOTIDE SEQUENCE [LARGE SCALE GENOMIC DNA]</scope>
    <source>
        <tissue evidence="2">Muscle</tissue>
    </source>
</reference>
<protein>
    <submittedName>
        <fullName evidence="2">Uncharacterized protein</fullName>
    </submittedName>
</protein>
<proteinExistence type="predicted"/>
<sequence length="442" mass="48064">MGIASSPLRLPVALHRHLTPSSDIFPLLPSNSLPLFPYVGNPSPSPIFPPLAGVGRTGEYLWRTPPPSVFDSLPSLLPSLRFVSPKPPSPLLPPPYTPTPSFSLPFDSSQPPSPFPSVHHPPPIITPFSFPSVPFGSSPPPLLPSLRFITPNPPSPFPSQIKTPNGLARCVTTLDVRSPLKTEAGKLCADQPMAAQFGIVVQPRRGFRHFPGNDLQNRRHFIVLALPLSLSCLELRLFLLSLMLPILNALSPLPPFLYPCGAKKERCRVGPPGMLPGSGRVQGGHVSMNINDASHKMLIITWGRVIHPWNSTLPTLKACPLFCTFFLVLPHFPFFLVFHPFSQLPLSKPQSSPTSHAHSVLFLFLSPFSLPFFLLSFPSSFFIPLPSLFPPPFSLSSSLPFLSLLLSSSPSPSSLPSPIPPTSLPFSLLSPSPLFSPLLPFP</sequence>
<evidence type="ECO:0000313" key="2">
    <source>
        <dbReference type="EMBL" id="ROT80107.1"/>
    </source>
</evidence>
<comment type="caution">
    <text evidence="2">The sequence shown here is derived from an EMBL/GenBank/DDBJ whole genome shotgun (WGS) entry which is preliminary data.</text>
</comment>
<keyword evidence="1" id="KW-1133">Transmembrane helix</keyword>
<keyword evidence="1" id="KW-0472">Membrane</keyword>
<keyword evidence="3" id="KW-1185">Reference proteome</keyword>
<organism evidence="2 3">
    <name type="scientific">Penaeus vannamei</name>
    <name type="common">Whiteleg shrimp</name>
    <name type="synonym">Litopenaeus vannamei</name>
    <dbReference type="NCBI Taxonomy" id="6689"/>
    <lineage>
        <taxon>Eukaryota</taxon>
        <taxon>Metazoa</taxon>
        <taxon>Ecdysozoa</taxon>
        <taxon>Arthropoda</taxon>
        <taxon>Crustacea</taxon>
        <taxon>Multicrustacea</taxon>
        <taxon>Malacostraca</taxon>
        <taxon>Eumalacostraca</taxon>
        <taxon>Eucarida</taxon>
        <taxon>Decapoda</taxon>
        <taxon>Dendrobranchiata</taxon>
        <taxon>Penaeoidea</taxon>
        <taxon>Penaeidae</taxon>
        <taxon>Penaeus</taxon>
    </lineage>
</organism>
<reference evidence="2 3" key="1">
    <citation type="submission" date="2018-04" db="EMBL/GenBank/DDBJ databases">
        <authorList>
            <person name="Zhang X."/>
            <person name="Yuan J."/>
            <person name="Li F."/>
            <person name="Xiang J."/>
        </authorList>
    </citation>
    <scope>NUCLEOTIDE SEQUENCE [LARGE SCALE GENOMIC DNA]</scope>
    <source>
        <tissue evidence="2">Muscle</tissue>
    </source>
</reference>
<dbReference type="EMBL" id="QCYY01001152">
    <property type="protein sequence ID" value="ROT80107.1"/>
    <property type="molecule type" value="Genomic_DNA"/>
</dbReference>
<keyword evidence="1" id="KW-0812">Transmembrane</keyword>
<feature type="transmembrane region" description="Helical" evidence="1">
    <location>
        <begin position="360"/>
        <end position="383"/>
    </location>
</feature>
<accession>A0A3R7ME09</accession>
<dbReference type="Proteomes" id="UP000283509">
    <property type="component" value="Unassembled WGS sequence"/>
</dbReference>
<gene>
    <name evidence="2" type="ORF">C7M84_001156</name>
</gene>
<dbReference type="AlphaFoldDB" id="A0A3R7ME09"/>